<feature type="chain" id="PRO_5006597005" description="Lipoprotein" evidence="1">
    <location>
        <begin position="22"/>
        <end position="188"/>
    </location>
</feature>
<dbReference type="KEGG" id="lab:LA76x_2425"/>
<proteinExistence type="predicted"/>
<accession>A0A0S2FAK8</accession>
<gene>
    <name evidence="2" type="ORF">LA76x_2425</name>
</gene>
<feature type="signal peptide" evidence="1">
    <location>
        <begin position="1"/>
        <end position="21"/>
    </location>
</feature>
<dbReference type="AlphaFoldDB" id="A0A0S2FAK8"/>
<organism evidence="2 3">
    <name type="scientific">Lysobacter antibioticus</name>
    <dbReference type="NCBI Taxonomy" id="84531"/>
    <lineage>
        <taxon>Bacteria</taxon>
        <taxon>Pseudomonadati</taxon>
        <taxon>Pseudomonadota</taxon>
        <taxon>Gammaproteobacteria</taxon>
        <taxon>Lysobacterales</taxon>
        <taxon>Lysobacteraceae</taxon>
        <taxon>Lysobacter</taxon>
    </lineage>
</organism>
<sequence length="188" mass="19996">MNLSALPAALACLLAAALACADATAAPAAADLQIEIDSRQQDLLLIDGARRKPLKLARITDVDGVVERRALLADSGNGHGPGELRYLLIEVDSASRADRTQGHCGAGIETDLVWLALDSSLQVRKHDAYRIASCLQSIEAGERAAAADGSLRVSLLRPGRDGEPDREVTVRYDAADPSQGLQVHDRLR</sequence>
<dbReference type="EMBL" id="CP011129">
    <property type="protein sequence ID" value="ALN80555.1"/>
    <property type="molecule type" value="Genomic_DNA"/>
</dbReference>
<evidence type="ECO:0000313" key="3">
    <source>
        <dbReference type="Proteomes" id="UP000060787"/>
    </source>
</evidence>
<protein>
    <recommendedName>
        <fullName evidence="4">Lipoprotein</fullName>
    </recommendedName>
</protein>
<name>A0A0S2FAK8_LYSAN</name>
<dbReference type="PATRIC" id="fig|84531.8.peg.2434"/>
<dbReference type="RefSeq" id="WP_148649699.1">
    <property type="nucleotide sequence ID" value="NZ_CP011129.1"/>
</dbReference>
<keyword evidence="3" id="KW-1185">Reference proteome</keyword>
<evidence type="ECO:0000313" key="2">
    <source>
        <dbReference type="EMBL" id="ALN80555.1"/>
    </source>
</evidence>
<evidence type="ECO:0008006" key="4">
    <source>
        <dbReference type="Google" id="ProtNLM"/>
    </source>
</evidence>
<dbReference type="Proteomes" id="UP000060787">
    <property type="component" value="Chromosome"/>
</dbReference>
<dbReference type="STRING" id="84531.LA76x_2425"/>
<keyword evidence="1" id="KW-0732">Signal</keyword>
<evidence type="ECO:0000256" key="1">
    <source>
        <dbReference type="SAM" id="SignalP"/>
    </source>
</evidence>
<reference evidence="2 3" key="1">
    <citation type="journal article" date="2015" name="BMC Genomics">
        <title>Comparative genomics and metabolic profiling of the genus Lysobacter.</title>
        <authorList>
            <person name="de Bruijn I."/>
            <person name="Cheng X."/>
            <person name="de Jager V."/>
            <person name="Exposito R.G."/>
            <person name="Watrous J."/>
            <person name="Patel N."/>
            <person name="Postma J."/>
            <person name="Dorrestein P.C."/>
            <person name="Kobayashi D."/>
            <person name="Raaijmakers J.M."/>
        </authorList>
    </citation>
    <scope>NUCLEOTIDE SEQUENCE [LARGE SCALE GENOMIC DNA]</scope>
    <source>
        <strain evidence="2 3">76</strain>
    </source>
</reference>